<comment type="caution">
    <text evidence="1">The sequence shown here is derived from an EMBL/GenBank/DDBJ whole genome shotgun (WGS) entry which is preliminary data.</text>
</comment>
<dbReference type="AlphaFoldDB" id="K9H8Q3"/>
<accession>K9H8Q3</accession>
<dbReference type="InterPro" id="IPR016181">
    <property type="entry name" value="Acyl_CoA_acyltransferase"/>
</dbReference>
<dbReference type="EMBL" id="ANHY01000021">
    <property type="protein sequence ID" value="EKV26993.1"/>
    <property type="molecule type" value="Genomic_DNA"/>
</dbReference>
<sequence length="386" mass="43003">MLKAVPSIAAVPADAWDACAGTDNPFVRHAFLSALEDSRSACGEEGWLPRHLVLEDPQGSVLACAPLYVKSHSYGEYVFDWSWANAYSQAGGRYYPKLQCAVPFTPVTGPRLLVRPDAPDPAGLREALVGGMVNLAERAGCSSVHVTFPTEAEAGAMESMGLLRRMGVQYHWENPGYASFDDFLETLSSRKRKDIRKERARAQASGVRLETLTGDAVTPRHWDAFYRFYVATSDRKWGNPYLTREFFDLLGQRMGDAVVLVMGFEDDRPVCGALNLRGSDTLYGRNWGSLGDYRYLHFEACYYRALDFAIEHGLTRVEAGAQGEHKIKRGYMPRPTWSAHWIADAGLRKAVERYLGQERAVMQAEIEDLATLAPYKKTDDSPPDSA</sequence>
<dbReference type="SUPFAM" id="SSF55729">
    <property type="entry name" value="Acyl-CoA N-acyltransferases (Nat)"/>
    <property type="match status" value="1"/>
</dbReference>
<organism evidence="1 2">
    <name type="scientific">Caenispirillum salinarum AK4</name>
    <dbReference type="NCBI Taxonomy" id="1238182"/>
    <lineage>
        <taxon>Bacteria</taxon>
        <taxon>Pseudomonadati</taxon>
        <taxon>Pseudomonadota</taxon>
        <taxon>Alphaproteobacteria</taxon>
        <taxon>Rhodospirillales</taxon>
        <taxon>Novispirillaceae</taxon>
        <taxon>Caenispirillum</taxon>
    </lineage>
</organism>
<dbReference type="eggNOG" id="COG3146">
    <property type="taxonomic scope" value="Bacteria"/>
</dbReference>
<evidence type="ECO:0000313" key="2">
    <source>
        <dbReference type="Proteomes" id="UP000009881"/>
    </source>
</evidence>
<dbReference type="STRING" id="1238182.C882_1922"/>
<dbReference type="PANTHER" id="PTHR47017:SF1">
    <property type="entry name" value="ACYL-COA"/>
    <property type="match status" value="1"/>
</dbReference>
<dbReference type="Gene3D" id="3.40.630.30">
    <property type="match status" value="1"/>
</dbReference>
<protein>
    <recommendedName>
        <fullName evidence="3">N-acetyltransferase</fullName>
    </recommendedName>
</protein>
<dbReference type="InterPro" id="IPR007434">
    <property type="entry name" value="FemAB-like"/>
</dbReference>
<dbReference type="Pfam" id="PF04339">
    <property type="entry name" value="FemAB_like"/>
    <property type="match status" value="1"/>
</dbReference>
<dbReference type="Proteomes" id="UP000009881">
    <property type="component" value="Unassembled WGS sequence"/>
</dbReference>
<dbReference type="PANTHER" id="PTHR47017">
    <property type="entry name" value="ACYL-COA"/>
    <property type="match status" value="1"/>
</dbReference>
<keyword evidence="2" id="KW-1185">Reference proteome</keyword>
<name>K9H8Q3_9PROT</name>
<gene>
    <name evidence="1" type="ORF">C882_1922</name>
</gene>
<evidence type="ECO:0000313" key="1">
    <source>
        <dbReference type="EMBL" id="EKV26993.1"/>
    </source>
</evidence>
<reference evidence="1 2" key="1">
    <citation type="journal article" date="2013" name="Genome Announc.">
        <title>Draft Genome Sequence of an Alphaproteobacterium, Caenispirillum salinarum AK4(T), Isolated from a Solar Saltern.</title>
        <authorList>
            <person name="Khatri I."/>
            <person name="Singh A."/>
            <person name="Korpole S."/>
            <person name="Pinnaka A.K."/>
            <person name="Subramanian S."/>
        </authorList>
    </citation>
    <scope>NUCLEOTIDE SEQUENCE [LARGE SCALE GENOMIC DNA]</scope>
    <source>
        <strain evidence="1 2">AK4</strain>
    </source>
</reference>
<evidence type="ECO:0008006" key="3">
    <source>
        <dbReference type="Google" id="ProtNLM"/>
    </source>
</evidence>
<proteinExistence type="predicted"/>
<dbReference type="PATRIC" id="fig|1238182.3.peg.3876"/>